<evidence type="ECO:0000256" key="4">
    <source>
        <dbReference type="ARBA" id="ARBA00040604"/>
    </source>
</evidence>
<gene>
    <name evidence="7" type="ORF">TM35_000361870</name>
</gene>
<evidence type="ECO:0000256" key="1">
    <source>
        <dbReference type="ARBA" id="ARBA00004173"/>
    </source>
</evidence>
<dbReference type="RefSeq" id="XP_028879393.1">
    <property type="nucleotide sequence ID" value="XM_029029372.1"/>
</dbReference>
<dbReference type="SMART" id="SM00584">
    <property type="entry name" value="TLDc"/>
    <property type="match status" value="1"/>
</dbReference>
<protein>
    <recommendedName>
        <fullName evidence="4">Oxidation resistance protein 1</fullName>
    </recommendedName>
</protein>
<dbReference type="PANTHER" id="PTHR23354:SF62">
    <property type="entry name" value="MUSTARD, ISOFORM V"/>
    <property type="match status" value="1"/>
</dbReference>
<dbReference type="InterPro" id="IPR006571">
    <property type="entry name" value="TLDc_dom"/>
</dbReference>
<name>A0A1X0NL08_9TRYP</name>
<comment type="caution">
    <text evidence="7">The sequence shown here is derived from an EMBL/GenBank/DDBJ whole genome shotgun (WGS) entry which is preliminary data.</text>
</comment>
<keyword evidence="8" id="KW-1185">Reference proteome</keyword>
<dbReference type="EMBL" id="NBCO01000036">
    <property type="protein sequence ID" value="ORC85327.1"/>
    <property type="molecule type" value="Genomic_DNA"/>
</dbReference>
<dbReference type="AlphaFoldDB" id="A0A1X0NL08"/>
<dbReference type="Pfam" id="PF07534">
    <property type="entry name" value="TLD"/>
    <property type="match status" value="2"/>
</dbReference>
<sequence>MSAQCPPLTCRITPPGRAVRVNKQLTTTCTMCSCSLNTEALFPDGPPSPPLPLSRCELHELLLALPNRLQESPWHLCYDTEHDGFSLQNFYRVMQKVNADGYSGIGVFVVTSGVLDSQPLSSTTTTTTTSPGENATVIGCFTPQVPCLEHSQHGFFGTEETFVFSYANGLLPNNNNISNNNSNNNISTSLSGLGRRGSQLSTTNMSMGVIGKNNNNNNNNNIRSSNGYGSPFYSPPQTPAGRVSTLLPRILSFYGWVMEEDNREFIFCANDFFGIGGGRDGAAILVDSNLLHGSSSIHCGTFASPPLCGKVHPTLRHSEFTILRMVWFKVKERKRSFTCMDLPKREPCECGRVMESMFGGFRKCLQNNAEKKGWHLCSDDLGVLFTSR</sequence>
<dbReference type="GO" id="GO:0005739">
    <property type="term" value="C:mitochondrion"/>
    <property type="evidence" value="ECO:0007669"/>
    <property type="project" value="UniProtKB-SubCell"/>
</dbReference>
<dbReference type="GeneID" id="39989152"/>
<evidence type="ECO:0000313" key="7">
    <source>
        <dbReference type="EMBL" id="ORC85327.1"/>
    </source>
</evidence>
<keyword evidence="3" id="KW-0496">Mitochondrion</keyword>
<evidence type="ECO:0000313" key="8">
    <source>
        <dbReference type="Proteomes" id="UP000192257"/>
    </source>
</evidence>
<comment type="subcellular location">
    <subcellularLocation>
        <location evidence="1">Mitochondrion</location>
    </subcellularLocation>
</comment>
<comment type="similarity">
    <text evidence="2">Belongs to the OXR1 family.</text>
</comment>
<dbReference type="VEuPathDB" id="TriTrypDB:TM35_000361870"/>
<evidence type="ECO:0000256" key="3">
    <source>
        <dbReference type="ARBA" id="ARBA00023128"/>
    </source>
</evidence>
<organism evidence="7 8">
    <name type="scientific">Trypanosoma theileri</name>
    <dbReference type="NCBI Taxonomy" id="67003"/>
    <lineage>
        <taxon>Eukaryota</taxon>
        <taxon>Discoba</taxon>
        <taxon>Euglenozoa</taxon>
        <taxon>Kinetoplastea</taxon>
        <taxon>Metakinetoplastina</taxon>
        <taxon>Trypanosomatida</taxon>
        <taxon>Trypanosomatidae</taxon>
        <taxon>Trypanosoma</taxon>
    </lineage>
</organism>
<dbReference type="PROSITE" id="PS51886">
    <property type="entry name" value="TLDC"/>
    <property type="match status" value="1"/>
</dbReference>
<evidence type="ECO:0000256" key="2">
    <source>
        <dbReference type="ARBA" id="ARBA00009540"/>
    </source>
</evidence>
<dbReference type="PANTHER" id="PTHR23354">
    <property type="entry name" value="NUCLEOLAR PROTEIN 7/ESTROGEN RECEPTOR COACTIVATOR-RELATED"/>
    <property type="match status" value="1"/>
</dbReference>
<feature type="domain" description="TLDc" evidence="6">
    <location>
        <begin position="51"/>
        <end position="326"/>
    </location>
</feature>
<reference evidence="7 8" key="1">
    <citation type="submission" date="2017-03" db="EMBL/GenBank/DDBJ databases">
        <title>An alternative strategy for trypanosome survival in the mammalian bloodstream revealed through genome and transcriptome analysis of the ubiquitous bovine parasite Trypanosoma (Megatrypanum) theileri.</title>
        <authorList>
            <person name="Kelly S."/>
            <person name="Ivens A."/>
            <person name="Mott A."/>
            <person name="O'Neill E."/>
            <person name="Emms D."/>
            <person name="Macleod O."/>
            <person name="Voorheis P."/>
            <person name="Matthews J."/>
            <person name="Matthews K."/>
            <person name="Carrington M."/>
        </authorList>
    </citation>
    <scope>NUCLEOTIDE SEQUENCE [LARGE SCALE GENOMIC DNA]</scope>
    <source>
        <strain evidence="7">Edinburgh</strain>
    </source>
</reference>
<accession>A0A1X0NL08</accession>
<proteinExistence type="inferred from homology"/>
<dbReference type="OrthoDB" id="26679at2759"/>
<evidence type="ECO:0000256" key="5">
    <source>
        <dbReference type="SAM" id="MobiDB-lite"/>
    </source>
</evidence>
<feature type="region of interest" description="Disordered" evidence="5">
    <location>
        <begin position="210"/>
        <end position="234"/>
    </location>
</feature>
<dbReference type="Proteomes" id="UP000192257">
    <property type="component" value="Unassembled WGS sequence"/>
</dbReference>
<evidence type="ECO:0000259" key="6">
    <source>
        <dbReference type="PROSITE" id="PS51886"/>
    </source>
</evidence>